<dbReference type="EMBL" id="CP034464">
    <property type="protein sequence ID" value="AZP12271.1"/>
    <property type="molecule type" value="Genomic_DNA"/>
</dbReference>
<dbReference type="KEGG" id="upv:EJN92_09830"/>
<evidence type="ECO:0000259" key="1">
    <source>
        <dbReference type="Pfam" id="PF12729"/>
    </source>
</evidence>
<reference evidence="2 3" key="1">
    <citation type="journal article" date="2011" name="Int. J. Syst. Evol. Microbiol.">
        <title>Description of Undibacterium oligocarboniphilum sp. nov., isolated from purified water, and Undibacterium pigrum strain CCUG 49012 as the type strain of Undibacterium parvum sp. nov., and emended descriptions of the genus Undibacterium and the species Undibacterium pigrum.</title>
        <authorList>
            <person name="Eder W."/>
            <person name="Wanner G."/>
            <person name="Ludwig W."/>
            <person name="Busse H.J."/>
            <person name="Ziemke-Kageler F."/>
            <person name="Lang E."/>
        </authorList>
    </citation>
    <scope>NUCLEOTIDE SEQUENCE [LARGE SCALE GENOMIC DNA]</scope>
    <source>
        <strain evidence="2 3">DSM 23061</strain>
    </source>
</reference>
<dbReference type="AlphaFoldDB" id="A0A3S9HJJ6"/>
<dbReference type="Pfam" id="PF12729">
    <property type="entry name" value="4HB_MCP_1"/>
    <property type="match status" value="1"/>
</dbReference>
<name>A0A3S9HJJ6_9BURK</name>
<sequence length="153" mass="17079">MNSLMKLLERRTLSLKLVFGYATLLTLLLVTGIYNLAVQRQLIDGFDKLYSDDLLGVSAAKDAQINYLVMGRELRQAVLAQDPAVRASAMQEVAKAEAAVQKELETLRPTVFREENKRNLARFEADYAAYRVNVEKVVTMLAHFASAIDPTAT</sequence>
<feature type="domain" description="Chemotaxis methyl-accepting receptor HlyB-like 4HB MCP" evidence="1">
    <location>
        <begin position="15"/>
        <end position="139"/>
    </location>
</feature>
<dbReference type="RefSeq" id="WP_126127653.1">
    <property type="nucleotide sequence ID" value="NZ_CP034464.1"/>
</dbReference>
<gene>
    <name evidence="2" type="ORF">EJN92_09830</name>
</gene>
<dbReference type="Proteomes" id="UP000275663">
    <property type="component" value="Chromosome"/>
</dbReference>
<protein>
    <recommendedName>
        <fullName evidence="1">Chemotaxis methyl-accepting receptor HlyB-like 4HB MCP domain-containing protein</fullName>
    </recommendedName>
</protein>
<organism evidence="2 3">
    <name type="scientific">Undibacterium parvum</name>
    <dbReference type="NCBI Taxonomy" id="401471"/>
    <lineage>
        <taxon>Bacteria</taxon>
        <taxon>Pseudomonadati</taxon>
        <taxon>Pseudomonadota</taxon>
        <taxon>Betaproteobacteria</taxon>
        <taxon>Burkholderiales</taxon>
        <taxon>Oxalobacteraceae</taxon>
        <taxon>Undibacterium</taxon>
    </lineage>
</organism>
<accession>A0A3S9HJJ6</accession>
<dbReference type="OrthoDB" id="7321800at2"/>
<evidence type="ECO:0000313" key="2">
    <source>
        <dbReference type="EMBL" id="AZP12271.1"/>
    </source>
</evidence>
<keyword evidence="3" id="KW-1185">Reference proteome</keyword>
<evidence type="ECO:0000313" key="3">
    <source>
        <dbReference type="Proteomes" id="UP000275663"/>
    </source>
</evidence>
<dbReference type="InterPro" id="IPR024478">
    <property type="entry name" value="HlyB_4HB_MCP"/>
</dbReference>
<proteinExistence type="predicted"/>